<accession>A0A6J6IXB3</accession>
<dbReference type="Gene3D" id="3.60.120.10">
    <property type="entry name" value="Anthranilate synthase"/>
    <property type="match status" value="1"/>
</dbReference>
<keyword evidence="4" id="KW-0413">Isomerase</keyword>
<dbReference type="InterPro" id="IPR005801">
    <property type="entry name" value="ADC_synthase"/>
</dbReference>
<evidence type="ECO:0000256" key="5">
    <source>
        <dbReference type="ARBA" id="ARBA00041564"/>
    </source>
</evidence>
<name>A0A6J6IXB3_9ZZZZ</name>
<evidence type="ECO:0000256" key="4">
    <source>
        <dbReference type="ARBA" id="ARBA00023235"/>
    </source>
</evidence>
<comment type="similarity">
    <text evidence="2">Belongs to the isochorismate synthase family.</text>
</comment>
<gene>
    <name evidence="8" type="ORF">UFOPK1961_00651</name>
    <name evidence="9" type="ORF">UFOPK3364_00533</name>
</gene>
<evidence type="ECO:0000259" key="7">
    <source>
        <dbReference type="Pfam" id="PF00425"/>
    </source>
</evidence>
<dbReference type="InterPro" id="IPR004561">
    <property type="entry name" value="IsoChor_synthase"/>
</dbReference>
<dbReference type="EMBL" id="CAFBLO010000040">
    <property type="protein sequence ID" value="CAB4866604.1"/>
    <property type="molecule type" value="Genomic_DNA"/>
</dbReference>
<dbReference type="PANTHER" id="PTHR42839">
    <property type="entry name" value="ISOCHORISMATE SYNTHASE ENTC"/>
    <property type="match status" value="1"/>
</dbReference>
<dbReference type="AlphaFoldDB" id="A0A6J6IXB3"/>
<comment type="catalytic activity">
    <reaction evidence="1">
        <text>chorismate = isochorismate</text>
        <dbReference type="Rhea" id="RHEA:18985"/>
        <dbReference type="ChEBI" id="CHEBI:29748"/>
        <dbReference type="ChEBI" id="CHEBI:29780"/>
        <dbReference type="EC" id="5.4.4.2"/>
    </reaction>
</comment>
<proteinExistence type="inferred from homology"/>
<organism evidence="8">
    <name type="scientific">freshwater metagenome</name>
    <dbReference type="NCBI Taxonomy" id="449393"/>
    <lineage>
        <taxon>unclassified sequences</taxon>
        <taxon>metagenomes</taxon>
        <taxon>ecological metagenomes</taxon>
    </lineage>
</organism>
<dbReference type="Pfam" id="PF00425">
    <property type="entry name" value="Chorismate_bind"/>
    <property type="match status" value="1"/>
</dbReference>
<evidence type="ECO:0000256" key="2">
    <source>
        <dbReference type="ARBA" id="ARBA00005297"/>
    </source>
</evidence>
<reference evidence="8" key="1">
    <citation type="submission" date="2020-05" db="EMBL/GenBank/DDBJ databases">
        <authorList>
            <person name="Chiriac C."/>
            <person name="Salcher M."/>
            <person name="Ghai R."/>
            <person name="Kavagutti S V."/>
        </authorList>
    </citation>
    <scope>NUCLEOTIDE SEQUENCE</scope>
</reference>
<evidence type="ECO:0000313" key="8">
    <source>
        <dbReference type="EMBL" id="CAB4629357.1"/>
    </source>
</evidence>
<evidence type="ECO:0000256" key="1">
    <source>
        <dbReference type="ARBA" id="ARBA00000799"/>
    </source>
</evidence>
<dbReference type="EMBL" id="CAEZVJ010000061">
    <property type="protein sequence ID" value="CAB4629357.1"/>
    <property type="molecule type" value="Genomic_DNA"/>
</dbReference>
<dbReference type="InterPro" id="IPR015890">
    <property type="entry name" value="Chorismate_C"/>
</dbReference>
<dbReference type="NCBIfam" id="TIGR00543">
    <property type="entry name" value="isochor_syn"/>
    <property type="match status" value="1"/>
</dbReference>
<dbReference type="SUPFAM" id="SSF56322">
    <property type="entry name" value="ADC synthase"/>
    <property type="match status" value="1"/>
</dbReference>
<dbReference type="PANTHER" id="PTHR42839:SF2">
    <property type="entry name" value="ISOCHORISMATE SYNTHASE ENTC"/>
    <property type="match status" value="1"/>
</dbReference>
<dbReference type="GO" id="GO:0008909">
    <property type="term" value="F:isochorismate synthase activity"/>
    <property type="evidence" value="ECO:0007669"/>
    <property type="project" value="UniProtKB-EC"/>
</dbReference>
<protein>
    <recommendedName>
        <fullName evidence="3">isochorismate synthase</fullName>
        <ecNumber evidence="3">5.4.4.2</ecNumber>
    </recommendedName>
    <alternativeName>
        <fullName evidence="5">Isochorismate mutase</fullName>
    </alternativeName>
</protein>
<sequence>MSSANLETFTRDVVRSVRVESILDYASPSRPLFFRSGDREIVGIGEHTRWSASGPNRFATLARQWDAAVAVAPPAMRPYLHAFGSGSFDPDGEAFLIFPRVTIIRHGREVTTVTAGASDTSPEKVRRTIGPVPVVDWPHIDSVYRDRVRLALGRLDSDFGKVVVARAITGHVVTPGDERAPLVKLASGYPDCHIFAVEGLWGASPETLVRVHDRRVQTRVLAGSAARGSDPQSDARAASHLADSPKDRDEHEYAMQSVLTALAPHCRTIVGASTPFTLRLSNVWHLASDIEGVLRTRTSVLDIIDSLHPTAAVAGVPTDRALATIADIEAIPRGRYAGPVGWVDGAGNGEWAIALRCAQWREKDIVAHAGAGIIVGSDPESEYDETELKFRPIRESLTL</sequence>
<feature type="domain" description="Chorismate-utilising enzyme C-terminal" evidence="7">
    <location>
        <begin position="144"/>
        <end position="389"/>
    </location>
</feature>
<evidence type="ECO:0000256" key="6">
    <source>
        <dbReference type="SAM" id="MobiDB-lite"/>
    </source>
</evidence>
<evidence type="ECO:0000313" key="9">
    <source>
        <dbReference type="EMBL" id="CAB4866604.1"/>
    </source>
</evidence>
<feature type="region of interest" description="Disordered" evidence="6">
    <location>
        <begin position="222"/>
        <end position="248"/>
    </location>
</feature>
<evidence type="ECO:0000256" key="3">
    <source>
        <dbReference type="ARBA" id="ARBA00012824"/>
    </source>
</evidence>
<dbReference type="EC" id="5.4.4.2" evidence="3"/>